<evidence type="ECO:0000313" key="11">
    <source>
        <dbReference type="Proteomes" id="UP001431572"/>
    </source>
</evidence>
<keyword evidence="2 6" id="KW-0699">rRNA-binding</keyword>
<gene>
    <name evidence="6 8" type="primary">rplW</name>
    <name evidence="8" type="ORF">HXX08_10290</name>
    <name evidence="9" type="ORF">OZ401_001403</name>
</gene>
<sequence length="94" mass="10833">MDMYGIIKRPLITERANDKAAEGIYTFEVDIRANKVQIKDAVEKIFSVEVISVNTMHMHRKQRQRGRIQGYTNTGKKAIVRLKPGDRIEVFEVA</sequence>
<dbReference type="PANTHER" id="PTHR11620">
    <property type="entry name" value="60S RIBOSOMAL PROTEIN L23A"/>
    <property type="match status" value="1"/>
</dbReference>
<evidence type="ECO:0000256" key="3">
    <source>
        <dbReference type="ARBA" id="ARBA00022884"/>
    </source>
</evidence>
<dbReference type="GO" id="GO:0003735">
    <property type="term" value="F:structural constituent of ribosome"/>
    <property type="evidence" value="ECO:0007669"/>
    <property type="project" value="InterPro"/>
</dbReference>
<dbReference type="InterPro" id="IPR001014">
    <property type="entry name" value="Ribosomal_uL23_CS"/>
</dbReference>
<dbReference type="Gene3D" id="3.30.70.330">
    <property type="match status" value="1"/>
</dbReference>
<dbReference type="InterPro" id="IPR012677">
    <property type="entry name" value="Nucleotide-bd_a/b_plait_sf"/>
</dbReference>
<dbReference type="InterPro" id="IPR013025">
    <property type="entry name" value="Ribosomal_uL23-like"/>
</dbReference>
<dbReference type="Pfam" id="PF00276">
    <property type="entry name" value="Ribosomal_L23"/>
    <property type="match status" value="1"/>
</dbReference>
<dbReference type="GO" id="GO:1990904">
    <property type="term" value="C:ribonucleoprotein complex"/>
    <property type="evidence" value="ECO:0007669"/>
    <property type="project" value="UniProtKB-KW"/>
</dbReference>
<reference evidence="8 10" key="1">
    <citation type="submission" date="2020-06" db="EMBL/GenBank/DDBJ databases">
        <title>Anoxygenic phototrophic Chloroflexota member uses a Type I reaction center.</title>
        <authorList>
            <person name="Tsuji J.M."/>
            <person name="Shaw N.A."/>
            <person name="Nagashima S."/>
            <person name="Venkiteswaran J."/>
            <person name="Schiff S.L."/>
            <person name="Hanada S."/>
            <person name="Tank M."/>
            <person name="Neufeld J.D."/>
        </authorList>
    </citation>
    <scope>NUCLEOTIDE SEQUENCE [LARGE SCALE GENOMIC DNA]</scope>
    <source>
        <strain evidence="8">L227-S17</strain>
    </source>
</reference>
<dbReference type="Proteomes" id="UP000521676">
    <property type="component" value="Unassembled WGS sequence"/>
</dbReference>
<dbReference type="HAMAP" id="MF_01369_B">
    <property type="entry name" value="Ribosomal_uL23_B"/>
    <property type="match status" value="1"/>
</dbReference>
<dbReference type="GO" id="GO:0005840">
    <property type="term" value="C:ribosome"/>
    <property type="evidence" value="ECO:0007669"/>
    <property type="project" value="UniProtKB-KW"/>
</dbReference>
<comment type="subunit">
    <text evidence="6">Part of the 50S ribosomal subunit. Contacts protein L29, and trigger factor when it is bound to the ribosome.</text>
</comment>
<dbReference type="FunFam" id="3.30.70.330:FF:000001">
    <property type="entry name" value="50S ribosomal protein L23"/>
    <property type="match status" value="1"/>
</dbReference>
<dbReference type="InterPro" id="IPR012678">
    <property type="entry name" value="Ribosomal_uL23/eL15/eS24_sf"/>
</dbReference>
<dbReference type="RefSeq" id="WP_341467515.1">
    <property type="nucleotide sequence ID" value="NZ_CP128399.1"/>
</dbReference>
<evidence type="ECO:0000313" key="8">
    <source>
        <dbReference type="EMBL" id="NWJ46254.1"/>
    </source>
</evidence>
<comment type="similarity">
    <text evidence="1 6 7">Belongs to the universal ribosomal protein uL23 family.</text>
</comment>
<dbReference type="GO" id="GO:0019843">
    <property type="term" value="F:rRNA binding"/>
    <property type="evidence" value="ECO:0007669"/>
    <property type="project" value="UniProtKB-UniRule"/>
</dbReference>
<evidence type="ECO:0000256" key="6">
    <source>
        <dbReference type="HAMAP-Rule" id="MF_01369"/>
    </source>
</evidence>
<dbReference type="GO" id="GO:0006412">
    <property type="term" value="P:translation"/>
    <property type="evidence" value="ECO:0007669"/>
    <property type="project" value="UniProtKB-UniRule"/>
</dbReference>
<keyword evidence="4 6" id="KW-0689">Ribosomal protein</keyword>
<dbReference type="NCBIfam" id="NF004363">
    <property type="entry name" value="PRK05738.2-4"/>
    <property type="match status" value="1"/>
</dbReference>
<dbReference type="EMBL" id="JACATZ010000001">
    <property type="protein sequence ID" value="NWJ46254.1"/>
    <property type="molecule type" value="Genomic_DNA"/>
</dbReference>
<comment type="function">
    <text evidence="6">One of the early assembly proteins it binds 23S rRNA. One of the proteins that surrounds the polypeptide exit tunnel on the outside of the ribosome. Forms the main docking site for trigger factor binding to the ribosome.</text>
</comment>
<evidence type="ECO:0000256" key="5">
    <source>
        <dbReference type="ARBA" id="ARBA00023274"/>
    </source>
</evidence>
<organism evidence="8 10">
    <name type="scientific">Candidatus Chlorohelix allophototropha</name>
    <dbReference type="NCBI Taxonomy" id="3003348"/>
    <lineage>
        <taxon>Bacteria</taxon>
        <taxon>Bacillati</taxon>
        <taxon>Chloroflexota</taxon>
        <taxon>Chloroflexia</taxon>
        <taxon>Candidatus Chloroheliales</taxon>
        <taxon>Candidatus Chloroheliaceae</taxon>
        <taxon>Candidatus Chlorohelix</taxon>
    </lineage>
</organism>
<dbReference type="Proteomes" id="UP001431572">
    <property type="component" value="Chromosome 1"/>
</dbReference>
<dbReference type="EMBL" id="CP128399">
    <property type="protein sequence ID" value="WJW65630.1"/>
    <property type="molecule type" value="Genomic_DNA"/>
</dbReference>
<proteinExistence type="inferred from homology"/>
<evidence type="ECO:0000256" key="2">
    <source>
        <dbReference type="ARBA" id="ARBA00022730"/>
    </source>
</evidence>
<dbReference type="SUPFAM" id="SSF54189">
    <property type="entry name" value="Ribosomal proteins S24e, L23 and L15e"/>
    <property type="match status" value="1"/>
</dbReference>
<evidence type="ECO:0000313" key="10">
    <source>
        <dbReference type="Proteomes" id="UP000521676"/>
    </source>
</evidence>
<dbReference type="PROSITE" id="PS00050">
    <property type="entry name" value="RIBOSOMAL_L23"/>
    <property type="match status" value="1"/>
</dbReference>
<dbReference type="AlphaFoldDB" id="A0A8T7LW98"/>
<evidence type="ECO:0000256" key="7">
    <source>
        <dbReference type="RuleBase" id="RU003934"/>
    </source>
</evidence>
<evidence type="ECO:0000313" key="9">
    <source>
        <dbReference type="EMBL" id="WJW65630.1"/>
    </source>
</evidence>
<reference evidence="9" key="2">
    <citation type="journal article" date="2024" name="Nature">
        <title>Anoxygenic phototroph of the Chloroflexota uses a type I reaction centre.</title>
        <authorList>
            <person name="Tsuji J.M."/>
            <person name="Shaw N.A."/>
            <person name="Nagashima S."/>
            <person name="Venkiteswaran J.J."/>
            <person name="Schiff S.L."/>
            <person name="Watanabe T."/>
            <person name="Fukui M."/>
            <person name="Hanada S."/>
            <person name="Tank M."/>
            <person name="Neufeld J.D."/>
        </authorList>
    </citation>
    <scope>NUCLEOTIDE SEQUENCE</scope>
    <source>
        <strain evidence="9">L227-S17</strain>
    </source>
</reference>
<keyword evidence="5 6" id="KW-0687">Ribonucleoprotein</keyword>
<evidence type="ECO:0000256" key="4">
    <source>
        <dbReference type="ARBA" id="ARBA00022980"/>
    </source>
</evidence>
<evidence type="ECO:0000256" key="1">
    <source>
        <dbReference type="ARBA" id="ARBA00006700"/>
    </source>
</evidence>
<name>A0A8T7LW98_9CHLR</name>
<accession>A0A8T7LW98</accession>
<keyword evidence="3 6" id="KW-0694">RNA-binding</keyword>
<keyword evidence="11" id="KW-1185">Reference proteome</keyword>
<protein>
    <recommendedName>
        <fullName evidence="6">Large ribosomal subunit protein uL23</fullName>
    </recommendedName>
</protein>